<name>A0A381Y1S8_9ZZZZ</name>
<evidence type="ECO:0000256" key="3">
    <source>
        <dbReference type="ARBA" id="ARBA00022777"/>
    </source>
</evidence>
<keyword evidence="4" id="KW-0067">ATP-binding</keyword>
<accession>A0A381Y1S8</accession>
<evidence type="ECO:0000256" key="1">
    <source>
        <dbReference type="ARBA" id="ARBA00022679"/>
    </source>
</evidence>
<dbReference type="AlphaFoldDB" id="A0A381Y1S8"/>
<dbReference type="NCBIfam" id="TIGR01378">
    <property type="entry name" value="thi_PPkinase"/>
    <property type="match status" value="1"/>
</dbReference>
<dbReference type="InterPro" id="IPR036759">
    <property type="entry name" value="TPK_catalytic_sf"/>
</dbReference>
<dbReference type="InterPro" id="IPR007373">
    <property type="entry name" value="Thiamin_PyroPKinase_B1-bd"/>
</dbReference>
<dbReference type="GO" id="GO:0030975">
    <property type="term" value="F:thiamine binding"/>
    <property type="evidence" value="ECO:0007669"/>
    <property type="project" value="InterPro"/>
</dbReference>
<reference evidence="6" key="1">
    <citation type="submission" date="2018-05" db="EMBL/GenBank/DDBJ databases">
        <authorList>
            <person name="Lanie J.A."/>
            <person name="Ng W.-L."/>
            <person name="Kazmierczak K.M."/>
            <person name="Andrzejewski T.M."/>
            <person name="Davidsen T.M."/>
            <person name="Wayne K.J."/>
            <person name="Tettelin H."/>
            <person name="Glass J.I."/>
            <person name="Rusch D."/>
            <person name="Podicherti R."/>
            <person name="Tsui H.-C.T."/>
            <person name="Winkler M.E."/>
        </authorList>
    </citation>
    <scope>NUCLEOTIDE SEQUENCE</scope>
</reference>
<sequence>MISLSAPLKKPVILLANGEFPVHHLPKYLLDNSETIICTDGATDKLIKYGLEPTVTIGDLDSTKLSEHESPGLWVPAQDQNKTDLQKALDWCIINNITEITILGAGGIREDHALGNLHILAEYQGMVELKMVTNHATINCEQGNRIISSQPGQAISIIAIHPVESITVSGLKYPMVNQRLLPSSRAICNEALNHEFSLDTSDPVWLFMNHTD</sequence>
<organism evidence="6">
    <name type="scientific">marine metagenome</name>
    <dbReference type="NCBI Taxonomy" id="408172"/>
    <lineage>
        <taxon>unclassified sequences</taxon>
        <taxon>metagenomes</taxon>
        <taxon>ecological metagenomes</taxon>
    </lineage>
</organism>
<dbReference type="InterPro" id="IPR007371">
    <property type="entry name" value="TPK_catalytic"/>
</dbReference>
<dbReference type="SUPFAM" id="SSF63999">
    <property type="entry name" value="Thiamin pyrophosphokinase, catalytic domain"/>
    <property type="match status" value="1"/>
</dbReference>
<dbReference type="PANTHER" id="PTHR41299:SF1">
    <property type="entry name" value="THIAMINE PYROPHOSPHOKINASE"/>
    <property type="match status" value="1"/>
</dbReference>
<evidence type="ECO:0000259" key="5">
    <source>
        <dbReference type="SMART" id="SM00983"/>
    </source>
</evidence>
<dbReference type="InterPro" id="IPR006282">
    <property type="entry name" value="Thi_PPkinase"/>
</dbReference>
<keyword evidence="1" id="KW-0808">Transferase</keyword>
<gene>
    <name evidence="6" type="ORF">METZ01_LOCUS123822</name>
</gene>
<evidence type="ECO:0000256" key="4">
    <source>
        <dbReference type="ARBA" id="ARBA00022840"/>
    </source>
</evidence>
<dbReference type="Gene3D" id="3.40.50.10240">
    <property type="entry name" value="Thiamin pyrophosphokinase, catalytic domain"/>
    <property type="match status" value="1"/>
</dbReference>
<dbReference type="PANTHER" id="PTHR41299">
    <property type="entry name" value="THIAMINE PYROPHOSPHOKINASE"/>
    <property type="match status" value="1"/>
</dbReference>
<dbReference type="GO" id="GO:0004788">
    <property type="term" value="F:thiamine diphosphokinase activity"/>
    <property type="evidence" value="ECO:0007669"/>
    <property type="project" value="InterPro"/>
</dbReference>
<keyword evidence="2" id="KW-0547">Nucleotide-binding</keyword>
<dbReference type="GO" id="GO:0009229">
    <property type="term" value="P:thiamine diphosphate biosynthetic process"/>
    <property type="evidence" value="ECO:0007669"/>
    <property type="project" value="InterPro"/>
</dbReference>
<dbReference type="GO" id="GO:0016301">
    <property type="term" value="F:kinase activity"/>
    <property type="evidence" value="ECO:0007669"/>
    <property type="project" value="UniProtKB-KW"/>
</dbReference>
<dbReference type="Pfam" id="PF04263">
    <property type="entry name" value="TPK_catalytic"/>
    <property type="match status" value="1"/>
</dbReference>
<feature type="domain" description="Thiamin pyrophosphokinase thiamin-binding" evidence="5">
    <location>
        <begin position="143"/>
        <end position="204"/>
    </location>
</feature>
<evidence type="ECO:0000313" key="6">
    <source>
        <dbReference type="EMBL" id="SVA70968.1"/>
    </source>
</evidence>
<keyword evidence="3" id="KW-0418">Kinase</keyword>
<dbReference type="EMBL" id="UINC01017198">
    <property type="protein sequence ID" value="SVA70968.1"/>
    <property type="molecule type" value="Genomic_DNA"/>
</dbReference>
<dbReference type="SMART" id="SM00983">
    <property type="entry name" value="TPK_B1_binding"/>
    <property type="match status" value="1"/>
</dbReference>
<dbReference type="InterPro" id="IPR053149">
    <property type="entry name" value="TPK"/>
</dbReference>
<dbReference type="GO" id="GO:0005524">
    <property type="term" value="F:ATP binding"/>
    <property type="evidence" value="ECO:0007669"/>
    <property type="project" value="UniProtKB-KW"/>
</dbReference>
<protein>
    <recommendedName>
        <fullName evidence="5">Thiamin pyrophosphokinase thiamin-binding domain-containing protein</fullName>
    </recommendedName>
</protein>
<dbReference type="GO" id="GO:0006772">
    <property type="term" value="P:thiamine metabolic process"/>
    <property type="evidence" value="ECO:0007669"/>
    <property type="project" value="InterPro"/>
</dbReference>
<dbReference type="CDD" id="cd07995">
    <property type="entry name" value="TPK"/>
    <property type="match status" value="1"/>
</dbReference>
<proteinExistence type="predicted"/>
<dbReference type="Pfam" id="PF04265">
    <property type="entry name" value="TPK_B1_binding"/>
    <property type="match status" value="1"/>
</dbReference>
<evidence type="ECO:0000256" key="2">
    <source>
        <dbReference type="ARBA" id="ARBA00022741"/>
    </source>
</evidence>